<sequence>MHNVLLIAFIFVNVIHQTIPGLPETIKIGAIIKPGEEDLELAFKHAVWINNIALQGSKIEAHIENVDLSDSLSTAHAACRLLDSGVWAIVYPYSGVNVWIIKSITDRLGVPLLHTAPDYPYMIKSFVHQPYKPNYTISLYPDLKKINKAVFDYVDYNREWRSFSLIFDSHENLIKIKDSLAMSTYDTDLQIKIREFKFARSDPPETLFKSIMKRRDSNFIVSVDKENYPTILEKLRTFSLVDFYCSYLFYDLDLQFWNLSAPDLIAFNITGFRMFNPFDERIKIRYNAQEWKTGRYEASSENVRLTLDLALVYDAVALFTRSLIGLSELTDQLNGPSVSCSLNDTWVLGKPLLNQMKKVGVTGLTGHLIFDDEGLREKIVLSIIRLKEGQWSEIGSWNSDSGVNITSEVQAEEKSAIDYLKTTKLKLIVVENVPYVMKKPDYANLTGDEFDKYEGFCIDLLRQIQEELGISGYDLTIYPGKSYGSKDKKNGTWSGLIGEMLEKNHDLATTDLTITHERQTGVDFTIPFITLGISILYSKPAAAPLNLWAFLDPFSLEVWLYVATAFIGVSLLMYIVARISPYEWLNDHPCDDEPEELTTQFSIGNCLWFSLGSIMQQGSDLAPKSISTRVMASAWSFFTLIMVSSYTANLAAFLTVARMDAPIENAEGLAMQSKVAYGCSKAGSTRKFFQNSTYTIYQRMYAYMESAEPPVYAESNSDGVRRVLKGNYAFLMESLSILYNVNRYCNLTQVGDLLDQKGYGIAMRPGSPFRTIFSNEILRLQEQGRIDALRKTWFEDYPTEIRALENPEEAACPPEILDEETSALDVANVGGVFIVLLCGIAIGTMFVIIEFVWKAKKVSRHEREHTIRMMTRTLCDICRGRNTSAHNWRKKSTSDGTQSISTETASRNNRVNGVSRQQSRVMLDPNARQIDDL</sequence>
<dbReference type="SUPFAM" id="SSF53822">
    <property type="entry name" value="Periplasmic binding protein-like I"/>
    <property type="match status" value="1"/>
</dbReference>
<keyword evidence="12" id="KW-0628">Postsynaptic cell membrane</keyword>
<dbReference type="Gene3D" id="3.40.190.10">
    <property type="entry name" value="Periplasmic binding protein-like II"/>
    <property type="match status" value="1"/>
</dbReference>
<feature type="site" description="Crucial to convey clamshell closure to channel opening" evidence="17">
    <location>
        <position position="663"/>
    </location>
</feature>
<dbReference type="GO" id="GO:0038023">
    <property type="term" value="F:signaling receptor activity"/>
    <property type="evidence" value="ECO:0007669"/>
    <property type="project" value="InterPro"/>
</dbReference>
<dbReference type="PANTHER" id="PTHR18966">
    <property type="entry name" value="IONOTROPIC GLUTAMATE RECEPTOR"/>
    <property type="match status" value="1"/>
</dbReference>
<proteinExistence type="inferred from homology"/>
<keyword evidence="10" id="KW-0675">Receptor</keyword>
<dbReference type="FunFam" id="1.10.287.70:FF:000010">
    <property type="entry name" value="Putative glutamate receptor ionotropic kainate 1"/>
    <property type="match status" value="1"/>
</dbReference>
<dbReference type="InterPro" id="IPR001508">
    <property type="entry name" value="Iono_Glu_rcpt_met"/>
</dbReference>
<keyword evidence="13" id="KW-1071">Ligand-gated ion channel</keyword>
<keyword evidence="7" id="KW-0770">Synapse</keyword>
<reference evidence="24" key="2">
    <citation type="submission" date="2015-06" db="UniProtKB">
        <authorList>
            <consortium name="EnsemblMetazoa"/>
        </authorList>
    </citation>
    <scope>IDENTIFICATION</scope>
</reference>
<organism evidence="24 25">
    <name type="scientific">Tetranychus urticae</name>
    <name type="common">Two-spotted spider mite</name>
    <dbReference type="NCBI Taxonomy" id="32264"/>
    <lineage>
        <taxon>Eukaryota</taxon>
        <taxon>Metazoa</taxon>
        <taxon>Ecdysozoa</taxon>
        <taxon>Arthropoda</taxon>
        <taxon>Chelicerata</taxon>
        <taxon>Arachnida</taxon>
        <taxon>Acari</taxon>
        <taxon>Acariformes</taxon>
        <taxon>Trombidiformes</taxon>
        <taxon>Prostigmata</taxon>
        <taxon>Eleutherengona</taxon>
        <taxon>Raphignathae</taxon>
        <taxon>Tetranychoidea</taxon>
        <taxon>Tetranychidae</taxon>
        <taxon>Tetranychus</taxon>
    </lineage>
</organism>
<dbReference type="InterPro" id="IPR001320">
    <property type="entry name" value="Iontro_rcpt_C"/>
</dbReference>
<dbReference type="eggNOG" id="KOG1052">
    <property type="taxonomic scope" value="Eukaryota"/>
</dbReference>
<comment type="similarity">
    <text evidence="1">Belongs to the glutamate-gated ion channel (TC 1.A.10.1) family.</text>
</comment>
<dbReference type="SMART" id="SM00918">
    <property type="entry name" value="Lig_chan-Glu_bd"/>
    <property type="match status" value="1"/>
</dbReference>
<dbReference type="InterPro" id="IPR015683">
    <property type="entry name" value="Ionotropic_Glu_rcpt"/>
</dbReference>
<evidence type="ECO:0000256" key="4">
    <source>
        <dbReference type="ARBA" id="ARBA00022692"/>
    </source>
</evidence>
<feature type="transmembrane region" description="Helical" evidence="20">
    <location>
        <begin position="558"/>
        <end position="577"/>
    </location>
</feature>
<name>T1K9M1_TETUR</name>
<evidence type="ECO:0000256" key="19">
    <source>
        <dbReference type="SAM" id="MobiDB-lite"/>
    </source>
</evidence>
<feature type="signal peptide" evidence="21">
    <location>
        <begin position="1"/>
        <end position="20"/>
    </location>
</feature>
<feature type="disulfide bond" evidence="18">
    <location>
        <begin position="745"/>
        <end position="812"/>
    </location>
</feature>
<dbReference type="GO" id="GO:0045211">
    <property type="term" value="C:postsynaptic membrane"/>
    <property type="evidence" value="ECO:0007669"/>
    <property type="project" value="UniProtKB-SubCell"/>
</dbReference>
<evidence type="ECO:0000256" key="10">
    <source>
        <dbReference type="ARBA" id="ARBA00023170"/>
    </source>
</evidence>
<dbReference type="SMART" id="SM00079">
    <property type="entry name" value="PBPe"/>
    <property type="match status" value="1"/>
</dbReference>
<feature type="binding site" evidence="16">
    <location>
        <position position="684"/>
    </location>
    <ligand>
        <name>L-glutamate</name>
        <dbReference type="ChEBI" id="CHEBI:29985"/>
    </ligand>
</feature>
<feature type="compositionally biased region" description="Polar residues" evidence="19">
    <location>
        <begin position="894"/>
        <end position="916"/>
    </location>
</feature>
<evidence type="ECO:0000256" key="20">
    <source>
        <dbReference type="SAM" id="Phobius"/>
    </source>
</evidence>
<keyword evidence="3" id="KW-1003">Cell membrane</keyword>
<feature type="binding site" evidence="16">
    <location>
        <position position="513"/>
    </location>
    <ligand>
        <name>L-glutamate</name>
        <dbReference type="ChEBI" id="CHEBI:29985"/>
    </ligand>
</feature>
<evidence type="ECO:0000256" key="14">
    <source>
        <dbReference type="ARBA" id="ARBA00023303"/>
    </source>
</evidence>
<dbReference type="GO" id="GO:0015276">
    <property type="term" value="F:ligand-gated monoatomic ion channel activity"/>
    <property type="evidence" value="ECO:0007669"/>
    <property type="project" value="InterPro"/>
</dbReference>
<keyword evidence="25" id="KW-1185">Reference proteome</keyword>
<dbReference type="HOGENOM" id="CLU_007257_1_1_1"/>
<feature type="binding site" evidence="16">
    <location>
        <position position="733"/>
    </location>
    <ligand>
        <name>L-glutamate</name>
        <dbReference type="ChEBI" id="CHEBI:29985"/>
    </ligand>
</feature>
<evidence type="ECO:0000313" key="25">
    <source>
        <dbReference type="Proteomes" id="UP000015104"/>
    </source>
</evidence>
<keyword evidence="9 20" id="KW-0472">Membrane</keyword>
<gene>
    <name evidence="24" type="primary">107361637</name>
</gene>
<keyword evidence="11" id="KW-0325">Glycoprotein</keyword>
<keyword evidence="14" id="KW-0407">Ion channel</keyword>
<keyword evidence="6 20" id="KW-1133">Transmembrane helix</keyword>
<protein>
    <recommendedName>
        <fullName evidence="26">Ionotropic glutamate receptor C-terminal domain-containing protein</fullName>
    </recommendedName>
</protein>
<feature type="binding site" evidence="16">
    <location>
        <position position="685"/>
    </location>
    <ligand>
        <name>L-glutamate</name>
        <dbReference type="ChEBI" id="CHEBI:29985"/>
    </ligand>
</feature>
<dbReference type="Gene3D" id="3.40.50.2300">
    <property type="match status" value="2"/>
</dbReference>
<evidence type="ECO:0000256" key="6">
    <source>
        <dbReference type="ARBA" id="ARBA00022989"/>
    </source>
</evidence>
<dbReference type="Pfam" id="PF10613">
    <property type="entry name" value="Lig_chan-Glu_bd"/>
    <property type="match status" value="1"/>
</dbReference>
<dbReference type="FunFam" id="3.40.190.10:FF:000024">
    <property type="entry name" value="Glutamate receptor, ionotropic, delta 1"/>
    <property type="match status" value="1"/>
</dbReference>
<evidence type="ECO:0000256" key="2">
    <source>
        <dbReference type="ARBA" id="ARBA00022448"/>
    </source>
</evidence>
<evidence type="ECO:0000256" key="8">
    <source>
        <dbReference type="ARBA" id="ARBA00023065"/>
    </source>
</evidence>
<dbReference type="InterPro" id="IPR019594">
    <property type="entry name" value="Glu/Gly-bd"/>
</dbReference>
<keyword evidence="8" id="KW-0406">Ion transport</keyword>
<dbReference type="OMA" id="KTWFEDY"/>
<dbReference type="InterPro" id="IPR001828">
    <property type="entry name" value="ANF_lig-bd_rcpt"/>
</dbReference>
<dbReference type="EnsemblMetazoa" id="tetur07g05440.1">
    <property type="protein sequence ID" value="tetur07g05440.1"/>
    <property type="gene ID" value="tetur07g05440"/>
</dbReference>
<dbReference type="SUPFAM" id="SSF81324">
    <property type="entry name" value="Voltage-gated potassium channels"/>
    <property type="match status" value="1"/>
</dbReference>
<evidence type="ECO:0000256" key="1">
    <source>
        <dbReference type="ARBA" id="ARBA00008685"/>
    </source>
</evidence>
<keyword evidence="18" id="KW-1015">Disulfide bond</keyword>
<accession>T1K9M1</accession>
<evidence type="ECO:0000256" key="12">
    <source>
        <dbReference type="ARBA" id="ARBA00023257"/>
    </source>
</evidence>
<feature type="region of interest" description="Disordered" evidence="19">
    <location>
        <begin position="886"/>
        <end position="916"/>
    </location>
</feature>
<dbReference type="FunFam" id="3.40.190.10:FF:000060">
    <property type="entry name" value="Glutamate receptor ionotropic, kainate 1"/>
    <property type="match status" value="1"/>
</dbReference>
<evidence type="ECO:0000256" key="5">
    <source>
        <dbReference type="ARBA" id="ARBA00022729"/>
    </source>
</evidence>
<reference evidence="25" key="1">
    <citation type="submission" date="2011-08" db="EMBL/GenBank/DDBJ databases">
        <authorList>
            <person name="Rombauts S."/>
        </authorList>
    </citation>
    <scope>NUCLEOTIDE SEQUENCE</scope>
    <source>
        <strain evidence="25">London</strain>
    </source>
</reference>
<evidence type="ECO:0000256" key="9">
    <source>
        <dbReference type="ARBA" id="ARBA00023136"/>
    </source>
</evidence>
<evidence type="ECO:0000259" key="23">
    <source>
        <dbReference type="SMART" id="SM00918"/>
    </source>
</evidence>
<feature type="transmembrane region" description="Helical" evidence="20">
    <location>
        <begin position="634"/>
        <end position="657"/>
    </location>
</feature>
<evidence type="ECO:0000256" key="17">
    <source>
        <dbReference type="PIRSR" id="PIRSR601508-2"/>
    </source>
</evidence>
<evidence type="ECO:0000313" key="24">
    <source>
        <dbReference type="EnsemblMetazoa" id="tetur07g05440.1"/>
    </source>
</evidence>
<keyword evidence="4 20" id="KW-0812">Transmembrane</keyword>
<feature type="domain" description="Ionotropic glutamate receptor L-glutamate and glycine-binding" evidence="23">
    <location>
        <begin position="434"/>
        <end position="502"/>
    </location>
</feature>
<feature type="disulfide bond" evidence="18">
    <location>
        <begin position="79"/>
        <end position="340"/>
    </location>
</feature>
<keyword evidence="5 21" id="KW-0732">Signal</keyword>
<evidence type="ECO:0000256" key="7">
    <source>
        <dbReference type="ARBA" id="ARBA00023018"/>
    </source>
</evidence>
<feature type="binding site" evidence="16">
    <location>
        <position position="518"/>
    </location>
    <ligand>
        <name>L-glutamate</name>
        <dbReference type="ChEBI" id="CHEBI:29985"/>
    </ligand>
</feature>
<dbReference type="AlphaFoldDB" id="T1K9M1"/>
<dbReference type="OrthoDB" id="6511907at2759"/>
<feature type="chain" id="PRO_5004581175" description="Ionotropic glutamate receptor C-terminal domain-containing protein" evidence="21">
    <location>
        <begin position="21"/>
        <end position="933"/>
    </location>
</feature>
<comment type="subcellular location">
    <subcellularLocation>
        <location evidence="15">Postsynaptic cell membrane</location>
        <topology evidence="15">Multi-pass membrane protein</topology>
    </subcellularLocation>
</comment>
<evidence type="ECO:0000259" key="22">
    <source>
        <dbReference type="SMART" id="SM00079"/>
    </source>
</evidence>
<dbReference type="InterPro" id="IPR028082">
    <property type="entry name" value="Peripla_BP_I"/>
</dbReference>
<feature type="domain" description="Ionotropic glutamate receptor C-terminal" evidence="22">
    <location>
        <begin position="426"/>
        <end position="796"/>
    </location>
</feature>
<evidence type="ECO:0008006" key="26">
    <source>
        <dbReference type="Google" id="ProtNLM"/>
    </source>
</evidence>
<feature type="transmembrane region" description="Helical" evidence="20">
    <location>
        <begin position="829"/>
        <end position="853"/>
    </location>
</feature>
<evidence type="ECO:0000256" key="16">
    <source>
        <dbReference type="PIRSR" id="PIRSR601508-1"/>
    </source>
</evidence>
<evidence type="ECO:0000256" key="3">
    <source>
        <dbReference type="ARBA" id="ARBA00022475"/>
    </source>
</evidence>
<dbReference type="SUPFAM" id="SSF53850">
    <property type="entry name" value="Periplasmic binding protein-like II"/>
    <property type="match status" value="1"/>
</dbReference>
<dbReference type="PRINTS" id="PR00177">
    <property type="entry name" value="NMDARECEPTOR"/>
</dbReference>
<dbReference type="Pfam" id="PF01094">
    <property type="entry name" value="ANF_receptor"/>
    <property type="match status" value="1"/>
</dbReference>
<evidence type="ECO:0000256" key="18">
    <source>
        <dbReference type="PIRSR" id="PIRSR601508-3"/>
    </source>
</evidence>
<evidence type="ECO:0000256" key="21">
    <source>
        <dbReference type="SAM" id="SignalP"/>
    </source>
</evidence>
<dbReference type="Gene3D" id="1.10.287.70">
    <property type="match status" value="1"/>
</dbReference>
<evidence type="ECO:0000256" key="13">
    <source>
        <dbReference type="ARBA" id="ARBA00023286"/>
    </source>
</evidence>
<keyword evidence="2" id="KW-0813">Transport</keyword>
<dbReference type="EMBL" id="CAEY01001892">
    <property type="status" value="NOT_ANNOTATED_CDS"/>
    <property type="molecule type" value="Genomic_DNA"/>
</dbReference>
<dbReference type="Proteomes" id="UP000015104">
    <property type="component" value="Unassembled WGS sequence"/>
</dbReference>
<dbReference type="KEGG" id="tut:107361637"/>
<evidence type="ECO:0000256" key="15">
    <source>
        <dbReference type="ARBA" id="ARBA00034104"/>
    </source>
</evidence>
<dbReference type="Pfam" id="PF00060">
    <property type="entry name" value="Lig_chan"/>
    <property type="match status" value="1"/>
</dbReference>
<evidence type="ECO:0000256" key="11">
    <source>
        <dbReference type="ARBA" id="ARBA00023180"/>
    </source>
</evidence>